<accession>A0A829HXX2</accession>
<evidence type="ECO:0000256" key="5">
    <source>
        <dbReference type="ARBA" id="ARBA00023136"/>
    </source>
</evidence>
<keyword evidence="5 6" id="KW-0472">Membrane</keyword>
<keyword evidence="2" id="KW-1003">Cell membrane</keyword>
<evidence type="ECO:0000256" key="1">
    <source>
        <dbReference type="ARBA" id="ARBA00004651"/>
    </source>
</evidence>
<keyword evidence="4 6" id="KW-1133">Transmembrane helix</keyword>
<name>A0A829HXX2_9MYCO</name>
<comment type="subcellular location">
    <subcellularLocation>
        <location evidence="1">Cell membrane</location>
        <topology evidence="1">Multi-pass membrane protein</topology>
    </subcellularLocation>
</comment>
<feature type="transmembrane region" description="Helical" evidence="6">
    <location>
        <begin position="87"/>
        <end position="105"/>
    </location>
</feature>
<sequence length="148" mass="15504">MTPQVTTPDAPLVLPALAFRPLRLAALCGVLGVLALLASALLGQWQFGVFFVTGLGLGLVNALLVRQSAEVITAQDNPSKQKMAINSAARLMIITVLALVLAFVFRPAGLGVFFGVALFQVLLVLTTAVPVWKGIRSVNQPQAQGEGA</sequence>
<evidence type="ECO:0000313" key="7">
    <source>
        <dbReference type="EMBL" id="EPQ24391.1"/>
    </source>
</evidence>
<dbReference type="InterPro" id="IPR005598">
    <property type="entry name" value="ATP_synth_I"/>
</dbReference>
<dbReference type="AlphaFoldDB" id="A0A829HXX2"/>
<proteinExistence type="predicted"/>
<feature type="transmembrane region" description="Helical" evidence="6">
    <location>
        <begin position="24"/>
        <end position="42"/>
    </location>
</feature>
<organism evidence="7 8">
    <name type="scientific">Mycobacteroides abscessus subsp. bolletii CRM-0020</name>
    <dbReference type="NCBI Taxonomy" id="1306401"/>
    <lineage>
        <taxon>Bacteria</taxon>
        <taxon>Bacillati</taxon>
        <taxon>Actinomycetota</taxon>
        <taxon>Actinomycetes</taxon>
        <taxon>Mycobacteriales</taxon>
        <taxon>Mycobacteriaceae</taxon>
        <taxon>Mycobacteroides</taxon>
        <taxon>Mycobacteroides abscessus</taxon>
    </lineage>
</organism>
<evidence type="ECO:0000256" key="3">
    <source>
        <dbReference type="ARBA" id="ARBA00022692"/>
    </source>
</evidence>
<gene>
    <name evidence="7" type="ORF">J108_06735</name>
</gene>
<dbReference type="GO" id="GO:0005886">
    <property type="term" value="C:plasma membrane"/>
    <property type="evidence" value="ECO:0007669"/>
    <property type="project" value="UniProtKB-SubCell"/>
</dbReference>
<evidence type="ECO:0008006" key="9">
    <source>
        <dbReference type="Google" id="ProtNLM"/>
    </source>
</evidence>
<keyword evidence="3 6" id="KW-0812">Transmembrane</keyword>
<dbReference type="Proteomes" id="UP000014969">
    <property type="component" value="Unassembled WGS sequence"/>
</dbReference>
<evidence type="ECO:0000256" key="4">
    <source>
        <dbReference type="ARBA" id="ARBA00022989"/>
    </source>
</evidence>
<evidence type="ECO:0000256" key="2">
    <source>
        <dbReference type="ARBA" id="ARBA00022475"/>
    </source>
</evidence>
<dbReference type="Pfam" id="PF03899">
    <property type="entry name" value="ATP-synt_I"/>
    <property type="match status" value="1"/>
</dbReference>
<evidence type="ECO:0000313" key="8">
    <source>
        <dbReference type="Proteomes" id="UP000014969"/>
    </source>
</evidence>
<protein>
    <recommendedName>
        <fullName evidence="9">ATP synthase I</fullName>
    </recommendedName>
</protein>
<feature type="transmembrane region" description="Helical" evidence="6">
    <location>
        <begin position="111"/>
        <end position="132"/>
    </location>
</feature>
<reference evidence="7 8" key="1">
    <citation type="journal article" date="2013" name="Genome Announc.">
        <title>Genome Sequence of an Epidemic Isolate of Mycobacterium abscessus subsp. bolletii from Rio de Janeiro, Brazil.</title>
        <authorList>
            <person name="Davidson R.M."/>
            <person name="Reynolds P.R."/>
            <person name="Farias-Hesson E."/>
            <person name="Duarte R.S."/>
            <person name="Jackson M."/>
            <person name="Strong M."/>
        </authorList>
    </citation>
    <scope>NUCLEOTIDE SEQUENCE [LARGE SCALE GENOMIC DNA]</scope>
    <source>
        <strain evidence="7 8">CRM-0020</strain>
    </source>
</reference>
<dbReference type="EMBL" id="ATFQ01000015">
    <property type="protein sequence ID" value="EPQ24391.1"/>
    <property type="molecule type" value="Genomic_DNA"/>
</dbReference>
<evidence type="ECO:0000256" key="6">
    <source>
        <dbReference type="SAM" id="Phobius"/>
    </source>
</evidence>
<comment type="caution">
    <text evidence="7">The sequence shown here is derived from an EMBL/GenBank/DDBJ whole genome shotgun (WGS) entry which is preliminary data.</text>
</comment>
<feature type="transmembrane region" description="Helical" evidence="6">
    <location>
        <begin position="48"/>
        <end position="66"/>
    </location>
</feature>